<dbReference type="Proteomes" id="UP000438429">
    <property type="component" value="Unassembled WGS sequence"/>
</dbReference>
<protein>
    <submittedName>
        <fullName evidence="2">Uncharacterized protein</fullName>
    </submittedName>
</protein>
<comment type="caution">
    <text evidence="2">The sequence shown here is derived from an EMBL/GenBank/DDBJ whole genome shotgun (WGS) entry which is preliminary data.</text>
</comment>
<feature type="region of interest" description="Disordered" evidence="1">
    <location>
        <begin position="1"/>
        <end position="38"/>
    </location>
</feature>
<evidence type="ECO:0000313" key="2">
    <source>
        <dbReference type="EMBL" id="KAF0023951.1"/>
    </source>
</evidence>
<sequence length="67" mass="7224">MSVDTKTEEEKKTMRQTHPGVCRTNLPGDGPDSSDVPDVVTVPRRVDGARGARADVSLIFHVTLSCS</sequence>
<feature type="compositionally biased region" description="Basic and acidic residues" evidence="1">
    <location>
        <begin position="1"/>
        <end position="13"/>
    </location>
</feature>
<proteinExistence type="predicted"/>
<accession>A0A6A4RY02</accession>
<evidence type="ECO:0000256" key="1">
    <source>
        <dbReference type="SAM" id="MobiDB-lite"/>
    </source>
</evidence>
<name>A0A6A4RY02_SCOMX</name>
<organism evidence="2 3">
    <name type="scientific">Scophthalmus maximus</name>
    <name type="common">Turbot</name>
    <name type="synonym">Psetta maxima</name>
    <dbReference type="NCBI Taxonomy" id="52904"/>
    <lineage>
        <taxon>Eukaryota</taxon>
        <taxon>Metazoa</taxon>
        <taxon>Chordata</taxon>
        <taxon>Craniata</taxon>
        <taxon>Vertebrata</taxon>
        <taxon>Euteleostomi</taxon>
        <taxon>Actinopterygii</taxon>
        <taxon>Neopterygii</taxon>
        <taxon>Teleostei</taxon>
        <taxon>Neoteleostei</taxon>
        <taxon>Acanthomorphata</taxon>
        <taxon>Carangaria</taxon>
        <taxon>Pleuronectiformes</taxon>
        <taxon>Pleuronectoidei</taxon>
        <taxon>Scophthalmidae</taxon>
        <taxon>Scophthalmus</taxon>
    </lineage>
</organism>
<feature type="compositionally biased region" description="Low complexity" evidence="1">
    <location>
        <begin position="27"/>
        <end position="38"/>
    </location>
</feature>
<dbReference type="AlphaFoldDB" id="A0A6A4RY02"/>
<evidence type="ECO:0000313" key="3">
    <source>
        <dbReference type="Proteomes" id="UP000438429"/>
    </source>
</evidence>
<reference evidence="2 3" key="1">
    <citation type="submission" date="2019-06" db="EMBL/GenBank/DDBJ databases">
        <title>Draft genomes of female and male turbot (Scophthalmus maximus).</title>
        <authorList>
            <person name="Xu H."/>
            <person name="Xu X.-W."/>
            <person name="Shao C."/>
            <person name="Chen S."/>
        </authorList>
    </citation>
    <scope>NUCLEOTIDE SEQUENCE [LARGE SCALE GENOMIC DNA]</scope>
    <source>
        <strain evidence="2">Ysfricsl-2016a</strain>
        <tissue evidence="2">Blood</tissue>
    </source>
</reference>
<dbReference type="EMBL" id="VEVO01000022">
    <property type="protein sequence ID" value="KAF0023951.1"/>
    <property type="molecule type" value="Genomic_DNA"/>
</dbReference>
<gene>
    <name evidence="2" type="ORF">F2P81_024581</name>
</gene>